<protein>
    <submittedName>
        <fullName evidence="2">Protein RTF1</fullName>
    </submittedName>
</protein>
<proteinExistence type="predicted"/>
<comment type="caution">
    <text evidence="2">The sequence shown here is derived from an EMBL/GenBank/DDBJ whole genome shotgun (WGS) entry which is preliminary data.</text>
</comment>
<feature type="compositionally biased region" description="Low complexity" evidence="1">
    <location>
        <begin position="153"/>
        <end position="170"/>
    </location>
</feature>
<dbReference type="PANTHER" id="PTHR13115">
    <property type="entry name" value="RNA POLYMERASE-ASSOCIATED PROTEIN RTF1 HOMOLOG"/>
    <property type="match status" value="1"/>
</dbReference>
<dbReference type="PANTHER" id="PTHR13115:SF15">
    <property type="entry name" value="PLUS-3 DOMAIN PROTEIN"/>
    <property type="match status" value="1"/>
</dbReference>
<dbReference type="AlphaFoldDB" id="A0AAW2LS78"/>
<feature type="region of interest" description="Disordered" evidence="1">
    <location>
        <begin position="97"/>
        <end position="118"/>
    </location>
</feature>
<reference evidence="2" key="1">
    <citation type="submission" date="2020-06" db="EMBL/GenBank/DDBJ databases">
        <authorList>
            <person name="Li T."/>
            <person name="Hu X."/>
            <person name="Zhang T."/>
            <person name="Song X."/>
            <person name="Zhang H."/>
            <person name="Dai N."/>
            <person name="Sheng W."/>
            <person name="Hou X."/>
            <person name="Wei L."/>
        </authorList>
    </citation>
    <scope>NUCLEOTIDE SEQUENCE</scope>
    <source>
        <strain evidence="2">G02</strain>
        <tissue evidence="2">Leaf</tissue>
    </source>
</reference>
<organism evidence="2">
    <name type="scientific">Sesamum radiatum</name>
    <name type="common">Black benniseed</name>
    <dbReference type="NCBI Taxonomy" id="300843"/>
    <lineage>
        <taxon>Eukaryota</taxon>
        <taxon>Viridiplantae</taxon>
        <taxon>Streptophyta</taxon>
        <taxon>Embryophyta</taxon>
        <taxon>Tracheophyta</taxon>
        <taxon>Spermatophyta</taxon>
        <taxon>Magnoliopsida</taxon>
        <taxon>eudicotyledons</taxon>
        <taxon>Gunneridae</taxon>
        <taxon>Pentapetalae</taxon>
        <taxon>asterids</taxon>
        <taxon>lamiids</taxon>
        <taxon>Lamiales</taxon>
        <taxon>Pedaliaceae</taxon>
        <taxon>Sesamum</taxon>
    </lineage>
</organism>
<gene>
    <name evidence="2" type="ORF">Sradi_5383500</name>
</gene>
<reference evidence="2" key="2">
    <citation type="journal article" date="2024" name="Plant">
        <title>Genomic evolution and insights into agronomic trait innovations of Sesamum species.</title>
        <authorList>
            <person name="Miao H."/>
            <person name="Wang L."/>
            <person name="Qu L."/>
            <person name="Liu H."/>
            <person name="Sun Y."/>
            <person name="Le M."/>
            <person name="Wang Q."/>
            <person name="Wei S."/>
            <person name="Zheng Y."/>
            <person name="Lin W."/>
            <person name="Duan Y."/>
            <person name="Cao H."/>
            <person name="Xiong S."/>
            <person name="Wang X."/>
            <person name="Wei L."/>
            <person name="Li C."/>
            <person name="Ma Q."/>
            <person name="Ju M."/>
            <person name="Zhao R."/>
            <person name="Li G."/>
            <person name="Mu C."/>
            <person name="Tian Q."/>
            <person name="Mei H."/>
            <person name="Zhang T."/>
            <person name="Gao T."/>
            <person name="Zhang H."/>
        </authorList>
    </citation>
    <scope>NUCLEOTIDE SEQUENCE</scope>
    <source>
        <strain evidence="2">G02</strain>
    </source>
</reference>
<accession>A0AAW2LS78</accession>
<name>A0AAW2LS78_SESRA</name>
<feature type="region of interest" description="Disordered" evidence="1">
    <location>
        <begin position="138"/>
        <end position="172"/>
    </location>
</feature>
<dbReference type="GO" id="GO:0016593">
    <property type="term" value="C:Cdc73/Paf1 complex"/>
    <property type="evidence" value="ECO:0007669"/>
    <property type="project" value="TreeGrafter"/>
</dbReference>
<dbReference type="GO" id="GO:1990269">
    <property type="term" value="F:RNA polymerase II C-terminal domain phosphoserine binding"/>
    <property type="evidence" value="ECO:0007669"/>
    <property type="project" value="TreeGrafter"/>
</dbReference>
<sequence length="257" mass="28010">MPTKEQAQEKRYAIHQRNFILENRAIVPMDKSSIVRGPSNVAAEKVRLRTELETVDDVVEVERIKTRLQELDAARLTERDGDAKALRLAEMNRRNKIENLRNASEKKPVNANLKAGDPGYDPFSRRWIRSTNYFLAKSSTGGQKDDDETAAVADSSTGAGTEAASGASKSIDTSAPSAQAKAASGSCKSVDTSAPSAPSISLDALQKFGGPKGVKTGFIARKQRIEANLGRKVPEDDGRKHDRALTVAEYMKRRGLL</sequence>
<dbReference type="EMBL" id="JACGWJ010000024">
    <property type="protein sequence ID" value="KAL0321220.1"/>
    <property type="molecule type" value="Genomic_DNA"/>
</dbReference>
<evidence type="ECO:0000313" key="2">
    <source>
        <dbReference type="EMBL" id="KAL0321220.1"/>
    </source>
</evidence>
<feature type="compositionally biased region" description="Basic and acidic residues" evidence="1">
    <location>
        <begin position="97"/>
        <end position="108"/>
    </location>
</feature>
<evidence type="ECO:0000256" key="1">
    <source>
        <dbReference type="SAM" id="MobiDB-lite"/>
    </source>
</evidence>